<gene>
    <name evidence="2" type="ORF">L3X37_12860</name>
</gene>
<feature type="transmembrane region" description="Helical" evidence="1">
    <location>
        <begin position="6"/>
        <end position="25"/>
    </location>
</feature>
<feature type="transmembrane region" description="Helical" evidence="1">
    <location>
        <begin position="37"/>
        <end position="61"/>
    </location>
</feature>
<protein>
    <submittedName>
        <fullName evidence="2">Uncharacterized protein</fullName>
    </submittedName>
</protein>
<proteinExistence type="predicted"/>
<dbReference type="EMBL" id="JAKKDU010000016">
    <property type="protein sequence ID" value="MCF7569247.1"/>
    <property type="molecule type" value="Genomic_DNA"/>
</dbReference>
<dbReference type="Proteomes" id="UP001199795">
    <property type="component" value="Unassembled WGS sequence"/>
</dbReference>
<organism evidence="2 3">
    <name type="scientific">Wocania arenilitoris</name>
    <dbReference type="NCBI Taxonomy" id="2044858"/>
    <lineage>
        <taxon>Bacteria</taxon>
        <taxon>Pseudomonadati</taxon>
        <taxon>Bacteroidota</taxon>
        <taxon>Flavobacteriia</taxon>
        <taxon>Flavobacteriales</taxon>
        <taxon>Flavobacteriaceae</taxon>
        <taxon>Wocania</taxon>
    </lineage>
</organism>
<evidence type="ECO:0000313" key="3">
    <source>
        <dbReference type="Proteomes" id="UP001199795"/>
    </source>
</evidence>
<dbReference type="AlphaFoldDB" id="A0AAE3EQZ0"/>
<keyword evidence="1" id="KW-0472">Membrane</keyword>
<dbReference type="RefSeq" id="WP_237240580.1">
    <property type="nucleotide sequence ID" value="NZ_JAKKDU010000016.1"/>
</dbReference>
<keyword evidence="3" id="KW-1185">Reference proteome</keyword>
<reference evidence="2" key="1">
    <citation type="submission" date="2022-01" db="EMBL/GenBank/DDBJ databases">
        <title>Draft genome sequence of Sabulilitoribacter arenilitoris KCTC 52401.</title>
        <authorList>
            <person name="Oh J.-S."/>
        </authorList>
    </citation>
    <scope>NUCLEOTIDE SEQUENCE</scope>
    <source>
        <strain evidence="2">HMF6543</strain>
    </source>
</reference>
<evidence type="ECO:0000256" key="1">
    <source>
        <dbReference type="SAM" id="Phobius"/>
    </source>
</evidence>
<keyword evidence="1" id="KW-0812">Transmembrane</keyword>
<name>A0AAE3EQZ0_9FLAO</name>
<accession>A0AAE3EQZ0</accession>
<evidence type="ECO:0000313" key="2">
    <source>
        <dbReference type="EMBL" id="MCF7569247.1"/>
    </source>
</evidence>
<sequence>MLIPLSMILTGFLSIIYHIKTLKHYSLNFVYKDFKDAVLWIGNLLLAISIFTMAFFMLFAIYSLNEVDLSFEFIYMFIFCGIILLLGVTLILEERLLYRKYVFFKEQSRINKIDDISGHKGDNL</sequence>
<feature type="transmembrane region" description="Helical" evidence="1">
    <location>
        <begin position="73"/>
        <end position="92"/>
    </location>
</feature>
<comment type="caution">
    <text evidence="2">The sequence shown here is derived from an EMBL/GenBank/DDBJ whole genome shotgun (WGS) entry which is preliminary data.</text>
</comment>
<keyword evidence="1" id="KW-1133">Transmembrane helix</keyword>